<evidence type="ECO:0000313" key="8">
    <source>
        <dbReference type="Proteomes" id="UP000016023"/>
    </source>
</evidence>
<dbReference type="eggNOG" id="COG2911">
    <property type="taxonomic scope" value="Bacteria"/>
</dbReference>
<evidence type="ECO:0000256" key="5">
    <source>
        <dbReference type="SAM" id="Phobius"/>
    </source>
</evidence>
<dbReference type="PATRIC" id="fig|883158.3.peg.65"/>
<dbReference type="GO" id="GO:0005886">
    <property type="term" value="C:plasma membrane"/>
    <property type="evidence" value="ECO:0007669"/>
    <property type="project" value="InterPro"/>
</dbReference>
<dbReference type="Pfam" id="PF04357">
    <property type="entry name" value="TamB"/>
    <property type="match status" value="1"/>
</dbReference>
<dbReference type="InterPro" id="IPR007452">
    <property type="entry name" value="TamB_C"/>
</dbReference>
<proteinExistence type="predicted"/>
<gene>
    <name evidence="7" type="ORF">HMPREF9140_00060</name>
</gene>
<protein>
    <recommendedName>
        <fullName evidence="6">Translocation and assembly module TamB C-terminal domain-containing protein</fullName>
    </recommendedName>
</protein>
<keyword evidence="3 5" id="KW-1133">Transmembrane helix</keyword>
<dbReference type="HOGENOM" id="CLU_002997_0_0_10"/>
<keyword evidence="2 5" id="KW-0812">Transmembrane</keyword>
<feature type="transmembrane region" description="Helical" evidence="5">
    <location>
        <begin position="7"/>
        <end position="27"/>
    </location>
</feature>
<dbReference type="Proteomes" id="UP000016023">
    <property type="component" value="Unassembled WGS sequence"/>
</dbReference>
<keyword evidence="4 5" id="KW-0472">Membrane</keyword>
<evidence type="ECO:0000313" key="7">
    <source>
        <dbReference type="EMBL" id="EHO75017.1"/>
    </source>
</evidence>
<evidence type="ECO:0000256" key="4">
    <source>
        <dbReference type="ARBA" id="ARBA00023136"/>
    </source>
</evidence>
<comment type="subcellular location">
    <subcellularLocation>
        <location evidence="1">Membrane</location>
        <topology evidence="1">Single-pass membrane protein</topology>
    </subcellularLocation>
</comment>
<dbReference type="PANTHER" id="PTHR36985:SF1">
    <property type="entry name" value="TRANSLOCATION AND ASSEMBLY MODULE SUBUNIT TAMB"/>
    <property type="match status" value="1"/>
</dbReference>
<dbReference type="RefSeq" id="WP_006950915.1">
    <property type="nucleotide sequence ID" value="NZ_JH594521.1"/>
</dbReference>
<evidence type="ECO:0000256" key="3">
    <source>
        <dbReference type="ARBA" id="ARBA00022989"/>
    </source>
</evidence>
<evidence type="ECO:0000259" key="6">
    <source>
        <dbReference type="Pfam" id="PF04357"/>
    </source>
</evidence>
<keyword evidence="8" id="KW-1185">Reference proteome</keyword>
<dbReference type="PANTHER" id="PTHR36985">
    <property type="entry name" value="TRANSLOCATION AND ASSEMBLY MODULE SUBUNIT TAMB"/>
    <property type="match status" value="1"/>
</dbReference>
<evidence type="ECO:0000256" key="2">
    <source>
        <dbReference type="ARBA" id="ARBA00022692"/>
    </source>
</evidence>
<feature type="domain" description="Translocation and assembly module TamB C-terminal" evidence="6">
    <location>
        <begin position="1246"/>
        <end position="1661"/>
    </location>
</feature>
<evidence type="ECO:0000256" key="1">
    <source>
        <dbReference type="ARBA" id="ARBA00004167"/>
    </source>
</evidence>
<name>H1PZH2_9BACT</name>
<dbReference type="STRING" id="883158.HMPREF9140_00060"/>
<organism evidence="7 8">
    <name type="scientific">Prevotella micans F0438</name>
    <dbReference type="NCBI Taxonomy" id="883158"/>
    <lineage>
        <taxon>Bacteria</taxon>
        <taxon>Pseudomonadati</taxon>
        <taxon>Bacteroidota</taxon>
        <taxon>Bacteroidia</taxon>
        <taxon>Bacteroidales</taxon>
        <taxon>Prevotellaceae</taxon>
        <taxon>Prevotella</taxon>
    </lineage>
</organism>
<accession>H1PZH2</accession>
<comment type="caution">
    <text evidence="7">The sequence shown here is derived from an EMBL/GenBank/DDBJ whole genome shotgun (WGS) entry which is preliminary data.</text>
</comment>
<dbReference type="EMBL" id="AGWK01000001">
    <property type="protein sequence ID" value="EHO75017.1"/>
    <property type="molecule type" value="Genomic_DNA"/>
</dbReference>
<reference evidence="7 8" key="1">
    <citation type="submission" date="2011-12" db="EMBL/GenBank/DDBJ databases">
        <title>The Genome Sequence of Prevotella micans F0438.</title>
        <authorList>
            <consortium name="The Broad Institute Genome Sequencing Platform"/>
            <person name="Earl A."/>
            <person name="Ward D."/>
            <person name="Feldgarden M."/>
            <person name="Gevers D."/>
            <person name="Izard J."/>
            <person name="Baranova O.V."/>
            <person name="Blanton J.M."/>
            <person name="Wade W.G."/>
            <person name="Dewhirst F.E."/>
            <person name="Young S.K."/>
            <person name="Zeng Q."/>
            <person name="Gargeya S."/>
            <person name="Fitzgerald M."/>
            <person name="Haas B."/>
            <person name="Abouelleil A."/>
            <person name="Alvarado L."/>
            <person name="Arachchi H.M."/>
            <person name="Berlin A."/>
            <person name="Chapman S.B."/>
            <person name="Gearin G."/>
            <person name="Goldberg J."/>
            <person name="Griggs A."/>
            <person name="Gujja S."/>
            <person name="Hansen M."/>
            <person name="Heiman D."/>
            <person name="Howarth C."/>
            <person name="Larimer J."/>
            <person name="Lui A."/>
            <person name="MacDonald P.J.P."/>
            <person name="McCowen C."/>
            <person name="Montmayeur A."/>
            <person name="Murphy C."/>
            <person name="Neiman D."/>
            <person name="Pearson M."/>
            <person name="Priest M."/>
            <person name="Roberts A."/>
            <person name="Saif S."/>
            <person name="Shea T."/>
            <person name="Sisk P."/>
            <person name="Stolte C."/>
            <person name="Sykes S."/>
            <person name="Wortman J."/>
            <person name="Nusbaum C."/>
            <person name="Birren B."/>
        </authorList>
    </citation>
    <scope>NUCLEOTIDE SEQUENCE [LARGE SCALE GENOMIC DNA]</scope>
    <source>
        <strain evidence="7 8">F0438</strain>
    </source>
</reference>
<dbReference type="GO" id="GO:0009306">
    <property type="term" value="P:protein secretion"/>
    <property type="evidence" value="ECO:0007669"/>
    <property type="project" value="InterPro"/>
</dbReference>
<sequence length="1704" mass="189288">MKKALKWLAIIVATPILLFLIFALLLYCPPVQNWVVKRVANSIAEKTGMKITLERVELSFPLDLQMDNLKIIQAERDTVADVERLVAKVQLMPLVEGRVEVDELTFNNLKANTTNLIGDLRIKGRLKKLHLVSHGINLKGDSLRVNVADIENGWLDIALGDTVPDDTSKQRPLWKIAIGKLNISKTDFALHMPGDTMNIWARIGTASAREARLLLHDNVYQLASLDWQNGALRFNQTYAPRALRGFDAGHIYFDNLNIGLDSFAYAAPRIGMRIRTLNFHEKSGLVVNNLKGAFEYDGATVALSDFALTMPNSRLSGMFKMNTNVFEQKNPGRLSVRVDGYTNKVDLRPFLTALPGKIYRAIPNVPLVILGEIYGNLNRATFKQLGLKMQGYFNISATGWVGSLNKPSAMQADLRLKGTLGNLGFILPLMPRAVTKMINLPRNIGLNGTVRLREGYYSGNMLLTEGAGRVNIKGEYGVRSGKYNLAVKANELQLERFLPNMKLAPFTGTIALNGRGTDVFSKRSEMNLSLDIRRFGYGNYVLDGIDGRVKMQNGTTDARIRSTNVMLGGDFGFVGRISDKSVDGHLRGRFSRVDLRRLGAMKEPYVVSTWADVDVKSNFTNYHYVKGPVRQFKLVSENRRGIVRLAVGSFDVLAYMKGGKLTSHLKGKLVDANLHALGLIGKHFHLGAETDLVLVSDLKNNHSVAGSVDNINLHETRGNERIELFAGNIHLDAGMKGNNIQGNINGNISRADLYQLGVAAHPFTTSFSTDMNFSTDMKDNLAVRGSMRNMQADIRDRHYVPGDVRLDIVSRLDTTRAVVDGGDFHLGASLGGSYRQLAKSGKNIYNDIMTQLANKRIDQPAIRKHLPTGRFLLKSGGDNLFSRLLAEQGYAFRSADIDLSSSPFDGLNGKILVDSLVYRDSLQLDTIRMKLLSNADGLTYDIALENNSRNTYPYKGYLRGSFYEHGIQSNVSIIDAKNRPGVALSFRAGMADRGIRMNITSDKSILGYKEFAVNDSNYIYVGRDRRISADMRLLAADGAGVQISTEDSDSTSLQNLTFSMHRFELGKLFTVLPFAPKMSGVVDGDYHIVQTASELTMSSDVTIKNLVYENNPMGDVGAQLVYMPQGDGSHYVDAIISQNGNEVGTFNGTYSNEGRGSLDATFKMNHFPLSYVNGFVPDQIIGLRGKGEGSLSVKGPLNRLDINGEVYLDSSYLVSVPYGIEMRFADDPVLIRNSRIEFENFELFANNNQPLNMSGYLDFSNLENMLMDVRMRATNFEIIDAKENARSEIFGKVFVNFGGRLRGPVANLHMDGMLSVLGSTNMTYVLRDGTLATDTELNDLVQFTNLTDSTADVVRRPDINGFSMNLGVNIDEQAHIVCALNADKSNYIDLFGGGNLQLNYDPANGARLRGRYTLSDGVMKYSLPIIPLRTFTIQDGSYIEFTGDPMQPTLNITATEEVKTSISNASGEGRLVDFACGVRLTGQFPKPGVEFIISAPEDQEIQNTLNTKSVEERSKLAVTMLASGMYLDGNNNASTNNAMNGALASFLQSQVNKITGKALSSMGLDITANMESTADVNGALHTDYTFKFSKRLWDNRLRINLGGRVSTGSQFSQDNGAYFDNFSLEYRLNKKETQYLKLYYEREAYDWLEGNQSEFGAGFMWRRKLRHFKDIFRFKNNDSNPIVQPQTKSERHDTLIRFTDERNK</sequence>